<proteinExistence type="predicted"/>
<feature type="region of interest" description="Disordered" evidence="1">
    <location>
        <begin position="1"/>
        <end position="35"/>
    </location>
</feature>
<keyword evidence="2" id="KW-0614">Plasmid</keyword>
<accession>B5H1E6</accession>
<reference evidence="2 3" key="1">
    <citation type="journal article" date="2010" name="Genome Biol. Evol.">
        <title>The sequence of a 1.8-mb bacterial linear plasmid reveals a rich evolutionary reservoir of secondary metabolic pathways.</title>
        <authorList>
            <person name="Medema M.H."/>
            <person name="Trefzer A."/>
            <person name="Kovalchuk A."/>
            <person name="van den Berg M."/>
            <person name="Mueller U."/>
            <person name="Heijne W."/>
            <person name="Wu L."/>
            <person name="Alam M.T."/>
            <person name="Ronning C.M."/>
            <person name="Nierman W.C."/>
            <person name="Bovenberg R.A.L."/>
            <person name="Breitling R."/>
            <person name="Takano E."/>
        </authorList>
    </citation>
    <scope>NUCLEOTIDE SEQUENCE [LARGE SCALE GENOMIC DNA]</scope>
    <source>
        <strain evidence="3">ATCC 27064 / DSM 738 / JCM 4710 / NBRC 13307 / NCIMB 12785 / NRRL 3585 / VKM Ac-602</strain>
        <plasmid evidence="2">pSCL4</plasmid>
    </source>
</reference>
<protein>
    <submittedName>
        <fullName evidence="2">Uncharacterized protein</fullName>
    </submittedName>
</protein>
<sequence>MTRQNRRAGIRSPAHADERLPPILAHRPAPPVPDRGHRLVAAMPQDGAAVETTFTEDNGNEVLLRTAEKVRLRHLRHPFGSAPRREGFRRLRP</sequence>
<evidence type="ECO:0000313" key="2">
    <source>
        <dbReference type="EMBL" id="EFG04839.2"/>
    </source>
</evidence>
<dbReference type="Proteomes" id="UP000002357">
    <property type="component" value="Plasmid pSCL4"/>
</dbReference>
<evidence type="ECO:0000256" key="1">
    <source>
        <dbReference type="SAM" id="MobiDB-lite"/>
    </source>
</evidence>
<dbReference type="EMBL" id="CM000914">
    <property type="protein sequence ID" value="EFG04839.2"/>
    <property type="molecule type" value="Genomic_DNA"/>
</dbReference>
<gene>
    <name evidence="2" type="ORF">SCLAV_p1355</name>
</gene>
<geneLocation type="plasmid" evidence="2 3">
    <name>pSCL4</name>
</geneLocation>
<organism evidence="2 3">
    <name type="scientific">Streptomyces clavuligerus</name>
    <dbReference type="NCBI Taxonomy" id="1901"/>
    <lineage>
        <taxon>Bacteria</taxon>
        <taxon>Bacillati</taxon>
        <taxon>Actinomycetota</taxon>
        <taxon>Actinomycetes</taxon>
        <taxon>Kitasatosporales</taxon>
        <taxon>Streptomycetaceae</taxon>
        <taxon>Streptomyces</taxon>
    </lineage>
</organism>
<name>B5H1E6_STRCL</name>
<dbReference type="AlphaFoldDB" id="B5H1E6"/>
<keyword evidence="3" id="KW-1185">Reference proteome</keyword>
<evidence type="ECO:0000313" key="3">
    <source>
        <dbReference type="Proteomes" id="UP000002357"/>
    </source>
</evidence>